<organism evidence="1">
    <name type="scientific">Salmonella diarizonae</name>
    <dbReference type="NCBI Taxonomy" id="59204"/>
    <lineage>
        <taxon>Bacteria</taxon>
        <taxon>Pseudomonadati</taxon>
        <taxon>Pseudomonadota</taxon>
        <taxon>Gammaproteobacteria</taxon>
        <taxon>Enterobacterales</taxon>
        <taxon>Enterobacteriaceae</taxon>
        <taxon>Salmonella</taxon>
    </lineage>
</organism>
<evidence type="ECO:0000313" key="1">
    <source>
        <dbReference type="EMBL" id="EBP3692768.1"/>
    </source>
</evidence>
<gene>
    <name evidence="1" type="ORF">PG27_05770</name>
</gene>
<protein>
    <submittedName>
        <fullName evidence="1">Uncharacterized protein</fullName>
    </submittedName>
</protein>
<proteinExistence type="predicted"/>
<accession>A0A5U3CSP8</accession>
<dbReference type="AlphaFoldDB" id="A0A5U3CSP8"/>
<sequence>MVIYDGKNRHSPIKSGNLRTCKFYLDWLNVNKNIRADGVNRQDAESCRQATNQLINQFFPDKEMQNRLLAEMNAACDENILSSDSFDWLKQDERATFWLWGYLCKAGDYQTGFNPPANATFDGKNWYQRLNLSLSPVSHQERLAVIITFFDLIIIHSPPVNYIKKQLMEKFKDQWKTIYSKPLPLKWLPDDEDAVLWAWNNLQKIQQEKPVTLAGLSFSLSAQELTTWFTPLSHHERFLALRAALDLWDDAPDTKRLFLLNLNKAWNQQKLRQSRTDKKALNTYLKNETKMRLDILATHYNMRISDVLEKLINEHYRQELTPSE</sequence>
<name>A0A5U3CSP8_SALDZ</name>
<comment type="caution">
    <text evidence="1">The sequence shown here is derived from an EMBL/GenBank/DDBJ whole genome shotgun (WGS) entry which is preliminary data.</text>
</comment>
<dbReference type="EMBL" id="AAGLNK010000005">
    <property type="protein sequence ID" value="EBP3692768.1"/>
    <property type="molecule type" value="Genomic_DNA"/>
</dbReference>
<reference evidence="1" key="1">
    <citation type="submission" date="2018-07" db="EMBL/GenBank/DDBJ databases">
        <authorList>
            <consortium name="GenomeTrakr network: Whole genome sequencing for foodborne pathogen traceback"/>
        </authorList>
    </citation>
    <scope>NUCLEOTIDE SEQUENCE</scope>
    <source>
        <strain evidence="1">CFSAN008697</strain>
    </source>
</reference>